<accession>J9BXI3</accession>
<protein>
    <submittedName>
        <fullName evidence="2">Uncharacterized protein</fullName>
    </submittedName>
</protein>
<organism evidence="2">
    <name type="scientific">gut metagenome</name>
    <dbReference type="NCBI Taxonomy" id="749906"/>
    <lineage>
        <taxon>unclassified sequences</taxon>
        <taxon>metagenomes</taxon>
        <taxon>organismal metagenomes</taxon>
    </lineage>
</organism>
<proteinExistence type="predicted"/>
<comment type="caution">
    <text evidence="2">The sequence shown here is derived from an EMBL/GenBank/DDBJ whole genome shotgun (WGS) entry which is preliminary data.</text>
</comment>
<evidence type="ECO:0000256" key="1">
    <source>
        <dbReference type="SAM" id="Phobius"/>
    </source>
</evidence>
<name>J9BXI3_9ZZZZ</name>
<evidence type="ECO:0000313" key="2">
    <source>
        <dbReference type="EMBL" id="EJW92270.1"/>
    </source>
</evidence>
<gene>
    <name evidence="2" type="ORF">EVA_19623</name>
</gene>
<dbReference type="EMBL" id="AMCI01007648">
    <property type="protein sequence ID" value="EJW92270.1"/>
    <property type="molecule type" value="Genomic_DNA"/>
</dbReference>
<dbReference type="AlphaFoldDB" id="J9BXI3"/>
<sequence length="51" mass="5743">MIVSGSSYLSFGGCCCVILGWFPTQLSIFHLRCAKLAHIFELTKFLMDFIP</sequence>
<keyword evidence="1" id="KW-0812">Transmembrane</keyword>
<reference evidence="2" key="1">
    <citation type="journal article" date="2012" name="PLoS ONE">
        <title>Gene sets for utilization of primary and secondary nutrition supplies in the distal gut of endangered iberian lynx.</title>
        <authorList>
            <person name="Alcaide M."/>
            <person name="Messina E."/>
            <person name="Richter M."/>
            <person name="Bargiela R."/>
            <person name="Peplies J."/>
            <person name="Huws S.A."/>
            <person name="Newbold C.J."/>
            <person name="Golyshin P.N."/>
            <person name="Simon M.A."/>
            <person name="Lopez G."/>
            <person name="Yakimov M.M."/>
            <person name="Ferrer M."/>
        </authorList>
    </citation>
    <scope>NUCLEOTIDE SEQUENCE</scope>
</reference>
<keyword evidence="1" id="KW-0472">Membrane</keyword>
<keyword evidence="1" id="KW-1133">Transmembrane helix</keyword>
<feature type="transmembrane region" description="Helical" evidence="1">
    <location>
        <begin position="6"/>
        <end position="22"/>
    </location>
</feature>